<dbReference type="AlphaFoldDB" id="A0A8X6X5Q3"/>
<evidence type="ECO:0000313" key="1">
    <source>
        <dbReference type="EMBL" id="GFY46720.1"/>
    </source>
</evidence>
<reference evidence="1" key="1">
    <citation type="submission" date="2020-08" db="EMBL/GenBank/DDBJ databases">
        <title>Multicomponent nature underlies the extraordinary mechanical properties of spider dragline silk.</title>
        <authorList>
            <person name="Kono N."/>
            <person name="Nakamura H."/>
            <person name="Mori M."/>
            <person name="Yoshida Y."/>
            <person name="Ohtoshi R."/>
            <person name="Malay A.D."/>
            <person name="Moran D.A.P."/>
            <person name="Tomita M."/>
            <person name="Numata K."/>
            <person name="Arakawa K."/>
        </authorList>
    </citation>
    <scope>NUCLEOTIDE SEQUENCE</scope>
</reference>
<proteinExistence type="predicted"/>
<comment type="caution">
    <text evidence="1">The sequence shown here is derived from an EMBL/GenBank/DDBJ whole genome shotgun (WGS) entry which is preliminary data.</text>
</comment>
<dbReference type="Proteomes" id="UP000886998">
    <property type="component" value="Unassembled WGS sequence"/>
</dbReference>
<gene>
    <name evidence="1" type="ORF">TNIN_161411</name>
</gene>
<organism evidence="1 2">
    <name type="scientific">Trichonephila inaurata madagascariensis</name>
    <dbReference type="NCBI Taxonomy" id="2747483"/>
    <lineage>
        <taxon>Eukaryota</taxon>
        <taxon>Metazoa</taxon>
        <taxon>Ecdysozoa</taxon>
        <taxon>Arthropoda</taxon>
        <taxon>Chelicerata</taxon>
        <taxon>Arachnida</taxon>
        <taxon>Araneae</taxon>
        <taxon>Araneomorphae</taxon>
        <taxon>Entelegynae</taxon>
        <taxon>Araneoidea</taxon>
        <taxon>Nephilidae</taxon>
        <taxon>Trichonephila</taxon>
        <taxon>Trichonephila inaurata</taxon>
    </lineage>
</organism>
<protein>
    <submittedName>
        <fullName evidence="1">Uncharacterized protein</fullName>
    </submittedName>
</protein>
<dbReference type="EMBL" id="BMAV01005558">
    <property type="protein sequence ID" value="GFY46720.1"/>
    <property type="molecule type" value="Genomic_DNA"/>
</dbReference>
<name>A0A8X6X5Q3_9ARAC</name>
<keyword evidence="2" id="KW-1185">Reference proteome</keyword>
<sequence>MAIGIAQAIATNMSEGGAVGADKWENVIYYPITSSPSHFQMSQGAIIKHIRWCSTAQHSVFTSVREEWCCVPGTLATTTGIPFPS</sequence>
<evidence type="ECO:0000313" key="2">
    <source>
        <dbReference type="Proteomes" id="UP000886998"/>
    </source>
</evidence>
<accession>A0A8X6X5Q3</accession>